<dbReference type="GO" id="GO:0140662">
    <property type="term" value="F:ATP-dependent protein folding chaperone"/>
    <property type="evidence" value="ECO:0007669"/>
    <property type="project" value="InterPro"/>
</dbReference>
<evidence type="ECO:0000256" key="2">
    <source>
        <dbReference type="ARBA" id="ARBA00022741"/>
    </source>
</evidence>
<dbReference type="InterPro" id="IPR027410">
    <property type="entry name" value="TCP-1-like_intermed_sf"/>
</dbReference>
<dbReference type="AlphaFoldDB" id="A0A0H5BKW7"/>
<dbReference type="InterPro" id="IPR027409">
    <property type="entry name" value="GroEL-like_apical_dom_sf"/>
</dbReference>
<geneLocation type="nucleomorph" evidence="5"/>
<dbReference type="Gene3D" id="3.50.7.10">
    <property type="entry name" value="GroEL"/>
    <property type="match status" value="1"/>
</dbReference>
<sequence length="394" mass="47696">MLKKIKFLYFNCKVFVFNYCYFKIQKKNLFRYMNKMLYFYLGIKNFIVEDEILDLIIKNVNFFSLNKQRFFFKPLVIGFKTKNFIFDGYVIKKPYYYAGTEIQPKILIKPKIIMMRNDLEFSKDFFFSIVIKKFNKFQKKFNKKWIVFYQCLNIIFSSDCSIVISTGNIGDLAAQFFSDHNIISVGKIDYSEYCVLELMLDVFRNNIIILEKILKFGYCNYIEEIELNHVKYIFFIGTKTSNIKTVLYYSDYMVDKTYLEKIFMLMKYFFKITLSNNCLFPSNFVPEIYLSYKLQKIKIFDNKNNLINHAIGRALETYIKLKINNRIINSNLLLGFWYLFQNKLCNNRINFILNFDFLEFVSISRCIFWEPCYIFFNLLKNTLEFLKFLLMIYF</sequence>
<dbReference type="InterPro" id="IPR027413">
    <property type="entry name" value="GROEL-like_equatorial_sf"/>
</dbReference>
<keyword evidence="2" id="KW-0547">Nucleotide-binding</keyword>
<comment type="similarity">
    <text evidence="1">Belongs to the TCP-1 chaperonin family.</text>
</comment>
<dbReference type="EMBL" id="AB996599">
    <property type="protein sequence ID" value="BAS01437.1"/>
    <property type="molecule type" value="Genomic_DNA"/>
</dbReference>
<evidence type="ECO:0000313" key="5">
    <source>
        <dbReference type="EMBL" id="BAS01437.1"/>
    </source>
</evidence>
<dbReference type="SUPFAM" id="SSF52029">
    <property type="entry name" value="GroEL apical domain-like"/>
    <property type="match status" value="1"/>
</dbReference>
<name>A0A0H5BKW7_9EUKA</name>
<reference evidence="5" key="1">
    <citation type="journal article" date="2015" name="Genome Biol. Evol.">
        <title>Nucleomorph Genome Sequences of Two Chlorarachniophytes, Amorphochlora amoebiformis and Lotharella vacuolata.</title>
        <authorList>
            <person name="Suzuki S."/>
            <person name="Shirato S."/>
            <person name="Hirakawa Y."/>
            <person name="Ishida K."/>
        </authorList>
    </citation>
    <scope>NUCLEOTIDE SEQUENCE</scope>
    <source>
        <strain evidence="5">CCMP240</strain>
    </source>
</reference>
<dbReference type="Gene3D" id="3.30.260.10">
    <property type="entry name" value="TCP-1-like chaperonin intermediate domain"/>
    <property type="match status" value="1"/>
</dbReference>
<organism evidence="5">
    <name type="scientific">Lotharella vacuolata</name>
    <dbReference type="NCBI Taxonomy" id="74820"/>
    <lineage>
        <taxon>Eukaryota</taxon>
        <taxon>Sar</taxon>
        <taxon>Rhizaria</taxon>
        <taxon>Cercozoa</taxon>
        <taxon>Chlorarachniophyceae</taxon>
        <taxon>Lotharella</taxon>
    </lineage>
</organism>
<dbReference type="Pfam" id="PF00118">
    <property type="entry name" value="Cpn60_TCP1"/>
    <property type="match status" value="1"/>
</dbReference>
<keyword evidence="4" id="KW-0143">Chaperone</keyword>
<protein>
    <submittedName>
        <fullName evidence="5">T-complex protein1 eta SU</fullName>
    </submittedName>
</protein>
<dbReference type="GO" id="GO:0005524">
    <property type="term" value="F:ATP binding"/>
    <property type="evidence" value="ECO:0007669"/>
    <property type="project" value="UniProtKB-KW"/>
</dbReference>
<dbReference type="InterPro" id="IPR002423">
    <property type="entry name" value="Cpn60/GroEL/TCP-1"/>
</dbReference>
<gene>
    <name evidence="5" type="primary">tcpH</name>
</gene>
<proteinExistence type="inferred from homology"/>
<accession>A0A0H5BKW7</accession>
<dbReference type="InterPro" id="IPR017998">
    <property type="entry name" value="Chaperone_TCP-1"/>
</dbReference>
<keyword evidence="3" id="KW-0067">ATP-binding</keyword>
<dbReference type="Gene3D" id="1.10.560.10">
    <property type="entry name" value="GroEL-like equatorial domain"/>
    <property type="match status" value="1"/>
</dbReference>
<keyword evidence="5" id="KW-0542">Nucleomorph</keyword>
<evidence type="ECO:0000256" key="4">
    <source>
        <dbReference type="ARBA" id="ARBA00023186"/>
    </source>
</evidence>
<evidence type="ECO:0000256" key="3">
    <source>
        <dbReference type="ARBA" id="ARBA00022840"/>
    </source>
</evidence>
<evidence type="ECO:0000256" key="1">
    <source>
        <dbReference type="ARBA" id="ARBA00008020"/>
    </source>
</evidence>
<dbReference type="PANTHER" id="PTHR11353">
    <property type="entry name" value="CHAPERONIN"/>
    <property type="match status" value="1"/>
</dbReference>